<evidence type="ECO:0000313" key="2">
    <source>
        <dbReference type="Proteomes" id="UP001221757"/>
    </source>
</evidence>
<accession>A0AAD7D6S1</accession>
<dbReference type="Proteomes" id="UP001221757">
    <property type="component" value="Unassembled WGS sequence"/>
</dbReference>
<dbReference type="EMBL" id="JARKIE010000120">
    <property type="protein sequence ID" value="KAJ7681296.1"/>
    <property type="molecule type" value="Genomic_DNA"/>
</dbReference>
<organism evidence="1 2">
    <name type="scientific">Mycena rosella</name>
    <name type="common">Pink bonnet</name>
    <name type="synonym">Agaricus rosellus</name>
    <dbReference type="NCBI Taxonomy" id="1033263"/>
    <lineage>
        <taxon>Eukaryota</taxon>
        <taxon>Fungi</taxon>
        <taxon>Dikarya</taxon>
        <taxon>Basidiomycota</taxon>
        <taxon>Agaricomycotina</taxon>
        <taxon>Agaricomycetes</taxon>
        <taxon>Agaricomycetidae</taxon>
        <taxon>Agaricales</taxon>
        <taxon>Marasmiineae</taxon>
        <taxon>Mycenaceae</taxon>
        <taxon>Mycena</taxon>
    </lineage>
</organism>
<evidence type="ECO:0000313" key="1">
    <source>
        <dbReference type="EMBL" id="KAJ7681296.1"/>
    </source>
</evidence>
<dbReference type="AlphaFoldDB" id="A0AAD7D6S1"/>
<keyword evidence="2" id="KW-1185">Reference proteome</keyword>
<name>A0AAD7D6S1_MYCRO</name>
<protein>
    <submittedName>
        <fullName evidence="1">Uncharacterized protein</fullName>
    </submittedName>
</protein>
<sequence>MDCNRSFILLILLQSSEYGSRFRSLELTLCARMIPFSLNPQVFCAPTWPLLKPAMVLFDGTVLFSYPVLSLGGAQRIFQLTAAISSRQASNPGSRTADSIHLILDLVLPRTAAIKSTQLEVINLRSGAVILFGYSTLSSILTEPRLTNLSGLFTTHASGICIHTAFEFPRLERIKSSIRKLRDPTVNYYYLCFKFYPKRVWKFHCWIKPPADQIRQAENVQVELQPSVSMFKLKLKPRKAIPPDALPLMSQQHPVQVLYRSKSYLLVLGPSKDPLDIS</sequence>
<proteinExistence type="predicted"/>
<gene>
    <name evidence="1" type="ORF">B0H17DRAFT_1138591</name>
</gene>
<reference evidence="1" key="1">
    <citation type="submission" date="2023-03" db="EMBL/GenBank/DDBJ databases">
        <title>Massive genome expansion in bonnet fungi (Mycena s.s.) driven by repeated elements and novel gene families across ecological guilds.</title>
        <authorList>
            <consortium name="Lawrence Berkeley National Laboratory"/>
            <person name="Harder C.B."/>
            <person name="Miyauchi S."/>
            <person name="Viragh M."/>
            <person name="Kuo A."/>
            <person name="Thoen E."/>
            <person name="Andreopoulos B."/>
            <person name="Lu D."/>
            <person name="Skrede I."/>
            <person name="Drula E."/>
            <person name="Henrissat B."/>
            <person name="Morin E."/>
            <person name="Kohler A."/>
            <person name="Barry K."/>
            <person name="LaButti K."/>
            <person name="Morin E."/>
            <person name="Salamov A."/>
            <person name="Lipzen A."/>
            <person name="Mereny Z."/>
            <person name="Hegedus B."/>
            <person name="Baldrian P."/>
            <person name="Stursova M."/>
            <person name="Weitz H."/>
            <person name="Taylor A."/>
            <person name="Grigoriev I.V."/>
            <person name="Nagy L.G."/>
            <person name="Martin F."/>
            <person name="Kauserud H."/>
        </authorList>
    </citation>
    <scope>NUCLEOTIDE SEQUENCE</scope>
    <source>
        <strain evidence="1">CBHHK067</strain>
    </source>
</reference>
<comment type="caution">
    <text evidence="1">The sequence shown here is derived from an EMBL/GenBank/DDBJ whole genome shotgun (WGS) entry which is preliminary data.</text>
</comment>